<feature type="compositionally biased region" description="Basic and acidic residues" evidence="1">
    <location>
        <begin position="340"/>
        <end position="350"/>
    </location>
</feature>
<sequence length="378" mass="42879">MDKNVVAGETYEAFKTRKGREINSRLAGRTQATKQKLLRVHLQHFLVTIGDEIEQRRRRNEPHLDVPKHNEYDDSNRIFANEQKQLAIAREAAKAERNRSATRIQKFVRRRQYSRDKVAENEEELLSTSVLIPMMSENQVVALKATVEIPPVKVDAITIESPRILPPYEVVIEVVGARDLALYSSLDENCLEIEMLLKRQSVVVVRAEPARQFVSSVQDHKTEIPFHNRCLRFSLDLDNGLAHGLASPQSVIDELIATVKVKDIGGSNASMLGVVEIPMSLLETPFATEYALCRWFPLEKAFGGHTVRGDLRVSVCYLMRQTTSNTAVMVPYVNTTSKSDETQVELERKKPATRRVKKPRNCSEKTSKQSFLQREPSA</sequence>
<dbReference type="EMBL" id="JASMQC010000034">
    <property type="protein sequence ID" value="KAK1931276.1"/>
    <property type="molecule type" value="Genomic_DNA"/>
</dbReference>
<reference evidence="2" key="1">
    <citation type="submission" date="2023-08" db="EMBL/GenBank/DDBJ databases">
        <title>Reference Genome Resource for the Citrus Pathogen Phytophthora citrophthora.</title>
        <authorList>
            <person name="Moller H."/>
            <person name="Coetzee B."/>
            <person name="Rose L.J."/>
            <person name="Van Niekerk J.M."/>
        </authorList>
    </citation>
    <scope>NUCLEOTIDE SEQUENCE</scope>
    <source>
        <strain evidence="2">STE-U-9442</strain>
    </source>
</reference>
<name>A0AAD9G363_9STRA</name>
<dbReference type="AlphaFoldDB" id="A0AAD9G363"/>
<evidence type="ECO:0000313" key="3">
    <source>
        <dbReference type="Proteomes" id="UP001259832"/>
    </source>
</evidence>
<accession>A0AAD9G363</accession>
<feature type="compositionally biased region" description="Basic residues" evidence="1">
    <location>
        <begin position="351"/>
        <end position="360"/>
    </location>
</feature>
<dbReference type="SUPFAM" id="SSF49562">
    <property type="entry name" value="C2 domain (Calcium/lipid-binding domain, CaLB)"/>
    <property type="match status" value="1"/>
</dbReference>
<organism evidence="2 3">
    <name type="scientific">Phytophthora citrophthora</name>
    <dbReference type="NCBI Taxonomy" id="4793"/>
    <lineage>
        <taxon>Eukaryota</taxon>
        <taxon>Sar</taxon>
        <taxon>Stramenopiles</taxon>
        <taxon>Oomycota</taxon>
        <taxon>Peronosporomycetes</taxon>
        <taxon>Peronosporales</taxon>
        <taxon>Peronosporaceae</taxon>
        <taxon>Phytophthora</taxon>
    </lineage>
</organism>
<evidence type="ECO:0000256" key="1">
    <source>
        <dbReference type="SAM" id="MobiDB-lite"/>
    </source>
</evidence>
<gene>
    <name evidence="2" type="ORF">P3T76_013032</name>
</gene>
<proteinExistence type="predicted"/>
<evidence type="ECO:0000313" key="2">
    <source>
        <dbReference type="EMBL" id="KAK1931276.1"/>
    </source>
</evidence>
<comment type="caution">
    <text evidence="2">The sequence shown here is derived from an EMBL/GenBank/DDBJ whole genome shotgun (WGS) entry which is preliminary data.</text>
</comment>
<dbReference type="InterPro" id="IPR035892">
    <property type="entry name" value="C2_domain_sf"/>
</dbReference>
<evidence type="ECO:0008006" key="4">
    <source>
        <dbReference type="Google" id="ProtNLM"/>
    </source>
</evidence>
<protein>
    <recommendedName>
        <fullName evidence="4">C2 domain-containing protein</fullName>
    </recommendedName>
</protein>
<feature type="region of interest" description="Disordered" evidence="1">
    <location>
        <begin position="340"/>
        <end position="378"/>
    </location>
</feature>
<keyword evidence="3" id="KW-1185">Reference proteome</keyword>
<dbReference type="Proteomes" id="UP001259832">
    <property type="component" value="Unassembled WGS sequence"/>
</dbReference>